<dbReference type="EMBL" id="BAAAJK010000006">
    <property type="protein sequence ID" value="GAA1384757.1"/>
    <property type="molecule type" value="Genomic_DNA"/>
</dbReference>
<dbReference type="RefSeq" id="WP_344019989.1">
    <property type="nucleotide sequence ID" value="NZ_BAAAJK010000006.1"/>
</dbReference>
<dbReference type="PANTHER" id="PTHR43244:SF1">
    <property type="entry name" value="5,10-METHYLENETETRAHYDROMETHANOPTERIN REDUCTASE"/>
    <property type="match status" value="1"/>
</dbReference>
<accession>A0ABN1XP94</accession>
<sequence>MTDYGHDLWFGSFITPAARPPEGPVETALLAERAGLDLVSFQDHPYQAAFQDTWTLMSWVAARTERIRISGNVLCLPLRPPAVLARAAATLDRLSGGRVEMGLGAGAFWDGIVAMGGTRLEPGQAVRALEEAIRVLRGVWSTDEPGRLTVEGEFHPVAGVRRGPAPAHPIPIHVGAYKPRMLRLTGRVADGWLPSLGYLPDGPPSLRAMNEQIDDAASAAGRDPAAISRILNLDGAFGSGDGLFRGTPDAWAEQVADLALQYGVSGFVLASDDPADLDRFGREVAPLARELVASERTG</sequence>
<dbReference type="Gene3D" id="3.20.20.30">
    <property type="entry name" value="Luciferase-like domain"/>
    <property type="match status" value="1"/>
</dbReference>
<name>A0ABN1XP94_9PSEU</name>
<protein>
    <submittedName>
        <fullName evidence="3">LLM class flavin-dependent oxidoreductase</fullName>
    </submittedName>
</protein>
<evidence type="ECO:0000313" key="4">
    <source>
        <dbReference type="Proteomes" id="UP001501414"/>
    </source>
</evidence>
<feature type="domain" description="Luciferase-like" evidence="2">
    <location>
        <begin position="20"/>
        <end position="231"/>
    </location>
</feature>
<evidence type="ECO:0000313" key="3">
    <source>
        <dbReference type="EMBL" id="GAA1384757.1"/>
    </source>
</evidence>
<keyword evidence="1" id="KW-0560">Oxidoreductase</keyword>
<evidence type="ECO:0000256" key="1">
    <source>
        <dbReference type="ARBA" id="ARBA00023002"/>
    </source>
</evidence>
<dbReference type="Pfam" id="PF00296">
    <property type="entry name" value="Bac_luciferase"/>
    <property type="match status" value="1"/>
</dbReference>
<dbReference type="InterPro" id="IPR050564">
    <property type="entry name" value="F420-G6PD/mer"/>
</dbReference>
<dbReference type="InterPro" id="IPR011251">
    <property type="entry name" value="Luciferase-like_dom"/>
</dbReference>
<organism evidence="3 4">
    <name type="scientific">Pseudonocardia kongjuensis</name>
    <dbReference type="NCBI Taxonomy" id="102227"/>
    <lineage>
        <taxon>Bacteria</taxon>
        <taxon>Bacillati</taxon>
        <taxon>Actinomycetota</taxon>
        <taxon>Actinomycetes</taxon>
        <taxon>Pseudonocardiales</taxon>
        <taxon>Pseudonocardiaceae</taxon>
        <taxon>Pseudonocardia</taxon>
    </lineage>
</organism>
<gene>
    <name evidence="3" type="ORF">GCM10009613_16060</name>
</gene>
<comment type="caution">
    <text evidence="3">The sequence shown here is derived from an EMBL/GenBank/DDBJ whole genome shotgun (WGS) entry which is preliminary data.</text>
</comment>
<keyword evidence="4" id="KW-1185">Reference proteome</keyword>
<dbReference type="SUPFAM" id="SSF51679">
    <property type="entry name" value="Bacterial luciferase-like"/>
    <property type="match status" value="1"/>
</dbReference>
<reference evidence="3 4" key="1">
    <citation type="journal article" date="2019" name="Int. J. Syst. Evol. Microbiol.">
        <title>The Global Catalogue of Microorganisms (GCM) 10K type strain sequencing project: providing services to taxonomists for standard genome sequencing and annotation.</title>
        <authorList>
            <consortium name="The Broad Institute Genomics Platform"/>
            <consortium name="The Broad Institute Genome Sequencing Center for Infectious Disease"/>
            <person name="Wu L."/>
            <person name="Ma J."/>
        </authorList>
    </citation>
    <scope>NUCLEOTIDE SEQUENCE [LARGE SCALE GENOMIC DNA]</scope>
    <source>
        <strain evidence="3 4">JCM 11896</strain>
    </source>
</reference>
<dbReference type="PANTHER" id="PTHR43244">
    <property type="match status" value="1"/>
</dbReference>
<dbReference type="Proteomes" id="UP001501414">
    <property type="component" value="Unassembled WGS sequence"/>
</dbReference>
<proteinExistence type="predicted"/>
<evidence type="ECO:0000259" key="2">
    <source>
        <dbReference type="Pfam" id="PF00296"/>
    </source>
</evidence>
<dbReference type="InterPro" id="IPR036661">
    <property type="entry name" value="Luciferase-like_sf"/>
</dbReference>